<dbReference type="Gene3D" id="3.60.40.10">
    <property type="entry name" value="PPM-type phosphatase domain"/>
    <property type="match status" value="1"/>
</dbReference>
<dbReference type="Proteomes" id="UP000285120">
    <property type="component" value="Unassembled WGS sequence"/>
</dbReference>
<protein>
    <submittedName>
        <fullName evidence="2">Negative regulator of sigma-B (Phosphoserine phosphatase)</fullName>
    </submittedName>
</protein>
<dbReference type="SMART" id="SM00331">
    <property type="entry name" value="PP2C_SIG"/>
    <property type="match status" value="1"/>
</dbReference>
<dbReference type="InterPro" id="IPR036457">
    <property type="entry name" value="PPM-type-like_dom_sf"/>
</dbReference>
<gene>
    <name evidence="2" type="ORF">ATL39_1492</name>
</gene>
<evidence type="ECO:0000259" key="1">
    <source>
        <dbReference type="SMART" id="SM00331"/>
    </source>
</evidence>
<feature type="domain" description="PPM-type phosphatase" evidence="1">
    <location>
        <begin position="9"/>
        <end position="199"/>
    </location>
</feature>
<dbReference type="PANTHER" id="PTHR35801:SF1">
    <property type="entry name" value="PHOSPHOSERINE PHOSPHATASE RSBX"/>
    <property type="match status" value="1"/>
</dbReference>
<organism evidence="2 3">
    <name type="scientific">Sinobaca qinghaiensis</name>
    <dbReference type="NCBI Taxonomy" id="342944"/>
    <lineage>
        <taxon>Bacteria</taxon>
        <taxon>Bacillati</taxon>
        <taxon>Bacillota</taxon>
        <taxon>Bacilli</taxon>
        <taxon>Bacillales</taxon>
        <taxon>Sporolactobacillaceae</taxon>
        <taxon>Sinobaca</taxon>
    </lineage>
</organism>
<keyword evidence="3" id="KW-1185">Reference proteome</keyword>
<dbReference type="EMBL" id="RAPK01000008">
    <property type="protein sequence ID" value="RKD73201.1"/>
    <property type="molecule type" value="Genomic_DNA"/>
</dbReference>
<dbReference type="InterPro" id="IPR001932">
    <property type="entry name" value="PPM-type_phosphatase-like_dom"/>
</dbReference>
<dbReference type="SUPFAM" id="SSF81606">
    <property type="entry name" value="PP2C-like"/>
    <property type="match status" value="1"/>
</dbReference>
<dbReference type="PANTHER" id="PTHR35801">
    <property type="entry name" value="PHOSPHOSERINE PHOSPHATASE RSBX"/>
    <property type="match status" value="1"/>
</dbReference>
<accession>A0A419V448</accession>
<comment type="caution">
    <text evidence="2">The sequence shown here is derived from an EMBL/GenBank/DDBJ whole genome shotgun (WGS) entry which is preliminary data.</text>
</comment>
<evidence type="ECO:0000313" key="3">
    <source>
        <dbReference type="Proteomes" id="UP000285120"/>
    </source>
</evidence>
<proteinExistence type="predicted"/>
<name>A0A419V448_9BACL</name>
<reference evidence="2 3" key="1">
    <citation type="submission" date="2018-09" db="EMBL/GenBank/DDBJ databases">
        <title>Genomic Encyclopedia of Archaeal and Bacterial Type Strains, Phase II (KMG-II): from individual species to whole genera.</title>
        <authorList>
            <person name="Goeker M."/>
        </authorList>
    </citation>
    <scope>NUCLEOTIDE SEQUENCE [LARGE SCALE GENOMIC DNA]</scope>
    <source>
        <strain evidence="2 3">DSM 17008</strain>
    </source>
</reference>
<sequence>MIESRTYNKVKTVVYQKEKEGNNLCGDSFMAVETEDYFLCAVADGLGSGEFAFKSSNIAMEILRNHHEWTVPDLMDECNRHLCGERGTVITILKVLFDEKKVVYGNIGNIGSFIAADDEKTHRPLPAPGFLSGRKFHYRLEHYYYKKNLHFILHSDGISINQEEYNWMIDLQSTDVSVRYLAEKNQKNKDDRTVLIGSLYES</sequence>
<dbReference type="RefSeq" id="WP_120192680.1">
    <property type="nucleotide sequence ID" value="NZ_RAPK01000008.1"/>
</dbReference>
<dbReference type="OrthoDB" id="1090916at2"/>
<dbReference type="InterPro" id="IPR039248">
    <property type="entry name" value="Ptase_RsbX"/>
</dbReference>
<dbReference type="AlphaFoldDB" id="A0A419V448"/>
<evidence type="ECO:0000313" key="2">
    <source>
        <dbReference type="EMBL" id="RKD73201.1"/>
    </source>
</evidence>